<evidence type="ECO:0000256" key="1">
    <source>
        <dbReference type="SAM" id="Phobius"/>
    </source>
</evidence>
<proteinExistence type="predicted"/>
<sequence length="446" mass="49258">MILHDGARIAIIGGGPAGSFFSIFASKLARDMGKALDFTIYERKSFVSHGASGCNMCAGVVSESLVQNLALEGINLPATVVRWGIESYFFHIEGGSVEIKSSRLRQRGIATVFRGGGPAGSLAKGIQSFDDFLLQKAVEHGAHVKRSLIDGICMEGEKPRLYSGKNMLQECDLLVGAFGIKASTGKMYEDLGSGYKVPPTIKTAQSEIELGSDWVVHRFGHAIHIFLLRIPGIKFVSVIPKGDYITVSVLGKDPKLDHIKAFLGHHSMKKFLPSGFQVPEKFCHCFPKISVGAARKPFANRTVFVGDASSSRLYKDGIGSAYITAKAAAHTALLEGIGEKDFQEHYLPTCKSLNRDNLFGQFLFAANHLMSIVSPISRSYFNIVQREQKNLQKNTPYSDILWDMFTGSRFYKDIFLRALHPSFVVYLFSAMVIYPVKKVFFSFKNR</sequence>
<dbReference type="PANTHER" id="PTHR42685">
    <property type="entry name" value="GERANYLGERANYL DIPHOSPHATE REDUCTASE"/>
    <property type="match status" value="1"/>
</dbReference>
<keyword evidence="3" id="KW-1185">Reference proteome</keyword>
<name>A0A0M2UUB9_9BACT</name>
<dbReference type="AlphaFoldDB" id="A0A0M2UUB9"/>
<dbReference type="PANTHER" id="PTHR42685:SF22">
    <property type="entry name" value="CONDITIONED MEDIUM FACTOR RECEPTOR 1"/>
    <property type="match status" value="1"/>
</dbReference>
<keyword evidence="1" id="KW-1133">Transmembrane helix</keyword>
<dbReference type="InterPro" id="IPR050407">
    <property type="entry name" value="Geranylgeranyl_reductase"/>
</dbReference>
<reference evidence="2 3" key="1">
    <citation type="journal article" date="2013" name="BMC Microbiol.">
        <title>Identification of the type II cytochrome c maturation pathway in anammox bacteria by comparative genomics.</title>
        <authorList>
            <person name="Ferousi C."/>
            <person name="Speth D.R."/>
            <person name="Reimann J."/>
            <person name="Op den Camp H.J."/>
            <person name="Allen J.W."/>
            <person name="Keltjens J.T."/>
            <person name="Jetten M.S."/>
        </authorList>
    </citation>
    <scope>NUCLEOTIDE SEQUENCE [LARGE SCALE GENOMIC DNA]</scope>
    <source>
        <strain evidence="2">RU1</strain>
    </source>
</reference>
<comment type="caution">
    <text evidence="2">The sequence shown here is derived from an EMBL/GenBank/DDBJ whole genome shotgun (WGS) entry which is preliminary data.</text>
</comment>
<dbReference type="SUPFAM" id="SSF51905">
    <property type="entry name" value="FAD/NAD(P)-binding domain"/>
    <property type="match status" value="1"/>
</dbReference>
<gene>
    <name evidence="2" type="ORF">BROFUL_01673</name>
</gene>
<accession>A0A0M2UUB9</accession>
<evidence type="ECO:0000313" key="2">
    <source>
        <dbReference type="EMBL" id="KKO19638.1"/>
    </source>
</evidence>
<dbReference type="Gene3D" id="3.50.50.60">
    <property type="entry name" value="FAD/NAD(P)-binding domain"/>
    <property type="match status" value="1"/>
</dbReference>
<dbReference type="Proteomes" id="UP000034954">
    <property type="component" value="Unassembled WGS sequence"/>
</dbReference>
<organism evidence="2 3">
    <name type="scientific">Candidatus Brocadia fulgida</name>
    <dbReference type="NCBI Taxonomy" id="380242"/>
    <lineage>
        <taxon>Bacteria</taxon>
        <taxon>Pseudomonadati</taxon>
        <taxon>Planctomycetota</taxon>
        <taxon>Candidatus Brocadiia</taxon>
        <taxon>Candidatus Brocadiales</taxon>
        <taxon>Candidatus Brocadiaceae</taxon>
        <taxon>Candidatus Brocadia</taxon>
    </lineage>
</organism>
<feature type="transmembrane region" description="Helical" evidence="1">
    <location>
        <begin position="414"/>
        <end position="436"/>
    </location>
</feature>
<keyword evidence="1" id="KW-0812">Transmembrane</keyword>
<dbReference type="EMBL" id="LAQJ01000173">
    <property type="protein sequence ID" value="KKO19638.1"/>
    <property type="molecule type" value="Genomic_DNA"/>
</dbReference>
<evidence type="ECO:0000313" key="3">
    <source>
        <dbReference type="Proteomes" id="UP000034954"/>
    </source>
</evidence>
<protein>
    <submittedName>
        <fullName evidence="2">Geranylgeranyl reductase</fullName>
    </submittedName>
</protein>
<keyword evidence="1" id="KW-0472">Membrane</keyword>
<dbReference type="InterPro" id="IPR036188">
    <property type="entry name" value="FAD/NAD-bd_sf"/>
</dbReference>